<keyword evidence="1" id="KW-0732">Signal</keyword>
<organism evidence="2 3">
    <name type="scientific">Periconia macrospinosa</name>
    <dbReference type="NCBI Taxonomy" id="97972"/>
    <lineage>
        <taxon>Eukaryota</taxon>
        <taxon>Fungi</taxon>
        <taxon>Dikarya</taxon>
        <taxon>Ascomycota</taxon>
        <taxon>Pezizomycotina</taxon>
        <taxon>Dothideomycetes</taxon>
        <taxon>Pleosporomycetidae</taxon>
        <taxon>Pleosporales</taxon>
        <taxon>Massarineae</taxon>
        <taxon>Periconiaceae</taxon>
        <taxon>Periconia</taxon>
    </lineage>
</organism>
<dbReference type="EMBL" id="KZ805351">
    <property type="protein sequence ID" value="PVI01864.1"/>
    <property type="molecule type" value="Genomic_DNA"/>
</dbReference>
<dbReference type="AlphaFoldDB" id="A0A2V1DX31"/>
<keyword evidence="3" id="KW-1185">Reference proteome</keyword>
<proteinExistence type="predicted"/>
<evidence type="ECO:0000313" key="3">
    <source>
        <dbReference type="Proteomes" id="UP000244855"/>
    </source>
</evidence>
<sequence>MRFSTTLLSTLLVAVVAANPIDVTPGAAMSLDPRTVLIMRQSFGCNCGESSCSGPACCANGSCRCNCGESGCDAASPPCCANGSC</sequence>
<dbReference type="Proteomes" id="UP000244855">
    <property type="component" value="Unassembled WGS sequence"/>
</dbReference>
<evidence type="ECO:0008006" key="4">
    <source>
        <dbReference type="Google" id="ProtNLM"/>
    </source>
</evidence>
<reference evidence="2 3" key="1">
    <citation type="journal article" date="2018" name="Sci. Rep.">
        <title>Comparative genomics provides insights into the lifestyle and reveals functional heterogeneity of dark septate endophytic fungi.</title>
        <authorList>
            <person name="Knapp D.G."/>
            <person name="Nemeth J.B."/>
            <person name="Barry K."/>
            <person name="Hainaut M."/>
            <person name="Henrissat B."/>
            <person name="Johnson J."/>
            <person name="Kuo A."/>
            <person name="Lim J.H.P."/>
            <person name="Lipzen A."/>
            <person name="Nolan M."/>
            <person name="Ohm R.A."/>
            <person name="Tamas L."/>
            <person name="Grigoriev I.V."/>
            <person name="Spatafora J.W."/>
            <person name="Nagy L.G."/>
            <person name="Kovacs G.M."/>
        </authorList>
    </citation>
    <scope>NUCLEOTIDE SEQUENCE [LARGE SCALE GENOMIC DNA]</scope>
    <source>
        <strain evidence="2 3">DSE2036</strain>
    </source>
</reference>
<dbReference type="OrthoDB" id="3779999at2759"/>
<gene>
    <name evidence="2" type="ORF">DM02DRAFT_334679</name>
</gene>
<name>A0A2V1DX31_9PLEO</name>
<evidence type="ECO:0000256" key="1">
    <source>
        <dbReference type="SAM" id="SignalP"/>
    </source>
</evidence>
<accession>A0A2V1DX31</accession>
<feature type="signal peptide" evidence="1">
    <location>
        <begin position="1"/>
        <end position="18"/>
    </location>
</feature>
<evidence type="ECO:0000313" key="2">
    <source>
        <dbReference type="EMBL" id="PVI01864.1"/>
    </source>
</evidence>
<protein>
    <recommendedName>
        <fullName evidence="4">Metallothionein</fullName>
    </recommendedName>
</protein>
<feature type="chain" id="PRO_5016090854" description="Metallothionein" evidence="1">
    <location>
        <begin position="19"/>
        <end position="85"/>
    </location>
</feature>